<dbReference type="GO" id="GO:0043041">
    <property type="term" value="P:amino acid activation for nonribosomal peptide biosynthetic process"/>
    <property type="evidence" value="ECO:0007669"/>
    <property type="project" value="TreeGrafter"/>
</dbReference>
<evidence type="ECO:0000259" key="6">
    <source>
        <dbReference type="PROSITE" id="PS50075"/>
    </source>
</evidence>
<dbReference type="InterPro" id="IPR006162">
    <property type="entry name" value="Ppantetheine_attach_site"/>
</dbReference>
<evidence type="ECO:0000256" key="1">
    <source>
        <dbReference type="ARBA" id="ARBA00001957"/>
    </source>
</evidence>
<dbReference type="InterPro" id="IPR023213">
    <property type="entry name" value="CAT-like_dom_sf"/>
</dbReference>
<dbReference type="SUPFAM" id="SSF52777">
    <property type="entry name" value="CoA-dependent acyltransferases"/>
    <property type="match status" value="12"/>
</dbReference>
<dbReference type="PROSITE" id="PS50075">
    <property type="entry name" value="CARRIER"/>
    <property type="match status" value="4"/>
</dbReference>
<dbReference type="Gene3D" id="2.30.38.10">
    <property type="entry name" value="Luciferase, Domain 3"/>
    <property type="match status" value="2"/>
</dbReference>
<feature type="domain" description="Carrier" evidence="6">
    <location>
        <begin position="934"/>
        <end position="1009"/>
    </location>
</feature>
<dbReference type="SMART" id="SM00823">
    <property type="entry name" value="PKS_PP"/>
    <property type="match status" value="4"/>
</dbReference>
<dbReference type="EMBL" id="FRBT01000001">
    <property type="protein sequence ID" value="SHL03955.1"/>
    <property type="molecule type" value="Genomic_DNA"/>
</dbReference>
<comment type="similarity">
    <text evidence="2">Belongs to the ATP-dependent AMP-binding enzyme family.</text>
</comment>
<keyword evidence="5" id="KW-0677">Repeat</keyword>
<dbReference type="InterPro" id="IPR020806">
    <property type="entry name" value="PKS_PP-bd"/>
</dbReference>
<comment type="cofactor">
    <cofactor evidence="1">
        <name>pantetheine 4'-phosphate</name>
        <dbReference type="ChEBI" id="CHEBI:47942"/>
    </cofactor>
</comment>
<dbReference type="NCBIfam" id="NF003417">
    <property type="entry name" value="PRK04813.1"/>
    <property type="match status" value="4"/>
</dbReference>
<dbReference type="FunFam" id="3.30.300.30:FF:000010">
    <property type="entry name" value="Enterobactin synthetase component F"/>
    <property type="match status" value="1"/>
</dbReference>
<dbReference type="GO" id="GO:0005737">
    <property type="term" value="C:cytoplasm"/>
    <property type="evidence" value="ECO:0007669"/>
    <property type="project" value="TreeGrafter"/>
</dbReference>
<dbReference type="PANTHER" id="PTHR45527">
    <property type="entry name" value="NONRIBOSOMAL PEPTIDE SYNTHETASE"/>
    <property type="match status" value="1"/>
</dbReference>
<dbReference type="CDD" id="cd12117">
    <property type="entry name" value="A_NRPS_Srf_like"/>
    <property type="match status" value="1"/>
</dbReference>
<dbReference type="CDD" id="cd19534">
    <property type="entry name" value="E_NRPS"/>
    <property type="match status" value="2"/>
</dbReference>
<gene>
    <name evidence="7" type="ORF">SAMN05444484_10195</name>
</gene>
<organism evidence="7 8">
    <name type="scientific">Flavobacterium chilense</name>
    <dbReference type="NCBI Taxonomy" id="946677"/>
    <lineage>
        <taxon>Bacteria</taxon>
        <taxon>Pseudomonadati</taxon>
        <taxon>Bacteroidota</taxon>
        <taxon>Flavobacteriia</taxon>
        <taxon>Flavobacteriales</taxon>
        <taxon>Flavobacteriaceae</taxon>
        <taxon>Flavobacterium</taxon>
    </lineage>
</organism>
<dbReference type="GO" id="GO:0031177">
    <property type="term" value="F:phosphopantetheine binding"/>
    <property type="evidence" value="ECO:0007669"/>
    <property type="project" value="InterPro"/>
</dbReference>
<dbReference type="InterPro" id="IPR000873">
    <property type="entry name" value="AMP-dep_synth/lig_dom"/>
</dbReference>
<dbReference type="InterPro" id="IPR036736">
    <property type="entry name" value="ACP-like_sf"/>
</dbReference>
<dbReference type="NCBIfam" id="TIGR01733">
    <property type="entry name" value="AA-adenyl-dom"/>
    <property type="match status" value="4"/>
</dbReference>
<keyword evidence="8" id="KW-1185">Reference proteome</keyword>
<evidence type="ECO:0000256" key="4">
    <source>
        <dbReference type="ARBA" id="ARBA00022553"/>
    </source>
</evidence>
<dbReference type="FunFam" id="2.30.38.10:FF:000001">
    <property type="entry name" value="Non-ribosomal peptide synthetase PvdI"/>
    <property type="match status" value="3"/>
</dbReference>
<dbReference type="RefSeq" id="WP_068843422.1">
    <property type="nucleotide sequence ID" value="NZ_FRBT01000001.1"/>
</dbReference>
<feature type="domain" description="Carrier" evidence="6">
    <location>
        <begin position="1975"/>
        <end position="2049"/>
    </location>
</feature>
<dbReference type="Gene3D" id="1.10.1200.10">
    <property type="entry name" value="ACP-like"/>
    <property type="match status" value="4"/>
</dbReference>
<dbReference type="InterPro" id="IPR010060">
    <property type="entry name" value="NRPS_synth"/>
</dbReference>
<dbReference type="STRING" id="946677.SAMN05444484_10195"/>
<dbReference type="CDD" id="cd19543">
    <property type="entry name" value="DCL_NRPS"/>
    <property type="match status" value="1"/>
</dbReference>
<evidence type="ECO:0000313" key="8">
    <source>
        <dbReference type="Proteomes" id="UP000184028"/>
    </source>
</evidence>
<dbReference type="Gene3D" id="3.40.50.12780">
    <property type="entry name" value="N-terminal domain of ligase-like"/>
    <property type="match status" value="2"/>
</dbReference>
<dbReference type="InterPro" id="IPR042099">
    <property type="entry name" value="ANL_N_sf"/>
</dbReference>
<dbReference type="Pfam" id="PF00501">
    <property type="entry name" value="AMP-binding"/>
    <property type="match status" value="4"/>
</dbReference>
<keyword evidence="4" id="KW-0597">Phosphoprotein</keyword>
<dbReference type="Gene3D" id="3.30.300.30">
    <property type="match status" value="4"/>
</dbReference>
<dbReference type="CDD" id="cd05930">
    <property type="entry name" value="A_NRPS"/>
    <property type="match status" value="1"/>
</dbReference>
<dbReference type="CDD" id="cd17643">
    <property type="entry name" value="A_NRPS_Cytc1-like"/>
    <property type="match status" value="1"/>
</dbReference>
<keyword evidence="3" id="KW-0596">Phosphopantetheine</keyword>
<name>A0A1M6XDS4_9FLAO</name>
<evidence type="ECO:0000256" key="3">
    <source>
        <dbReference type="ARBA" id="ARBA00022450"/>
    </source>
</evidence>
<feature type="domain" description="Carrier" evidence="6">
    <location>
        <begin position="5001"/>
        <end position="5078"/>
    </location>
</feature>
<dbReference type="FunFam" id="3.40.50.980:FF:000001">
    <property type="entry name" value="Non-ribosomal peptide synthetase"/>
    <property type="match status" value="4"/>
</dbReference>
<dbReference type="Proteomes" id="UP000184028">
    <property type="component" value="Unassembled WGS sequence"/>
</dbReference>
<accession>A0A1M6XDS4</accession>
<dbReference type="InterPro" id="IPR010071">
    <property type="entry name" value="AA_adenyl_dom"/>
</dbReference>
<dbReference type="GO" id="GO:0003824">
    <property type="term" value="F:catalytic activity"/>
    <property type="evidence" value="ECO:0007669"/>
    <property type="project" value="InterPro"/>
</dbReference>
<proteinExistence type="inferred from homology"/>
<dbReference type="Pfam" id="PF00668">
    <property type="entry name" value="Condensation"/>
    <property type="match status" value="6"/>
</dbReference>
<sequence>MRVLNSYHQQRLWFIDYFEKNDLYVGGPVYHNIPFFLEIDKNLERDLLKNAFLKLVENNSILRTRLSKDGGEIFQEISETSLLNIDALVIEKENLIENAEELRQIPFDFDTDYLIKCYYENKQDHTIVYFVIHHAIIDRKSIKLIENQFLALINNVDSADEKGIQFYNFSNWQNELSDEDLEPLLFHWKSKLKDLQVLYFSTDNEREQVHIYKANKISAAIDADKVKSFCSTRNISSRSLFLAAYKMAFARLTGLSDIVIGTWMDLRGEELENVVGPVENLVVLRSFLDQQKNLLELCATVDQEWQEAENFKAMPFDKLVLELNPKKDMSRTALFDILYVYESKAEDTSKVEDSAISNQGWGKYDFNLLVTEQADKFDLVLTYNDLYFNQDTVYSLLDLVKRIVESVIENETSSLKDISLVSEKEYNKLVKSQDFTNDSSVSIVQLFSEQVKKHTQRTGVTWSSGKMNYEDLDVKSNQFANYLIDSFGIKTEDKIAIILPKSDSLIVSILGVLKAGAAYVPIDPSYPEDRKSFMIEDADCKLIVDADFVNSFSALTEKLEQSLPEVTITGDNLAYIIYTSGTTGRPKGVMIEHGNVISLLKSCFLEFEFSEEDTWSFFHSYCFDFSIWEIFGALLTGGNVLVLSNEEVRNQELAAKLMADHNVTVFSQTPSAFYNFIALDYKVPSLRYVVFGGEALNPAKLKLWRESNADVRLINMYGITETTVHVTYKLLTDESLASALSNIGKPLAFANCYVLDQQQALLPYGRPGELYVSGQGVARGYLNRPEINAERFIPCPFDENEKMYRTGDLARFMPSGELEYLGRIDDQVKVRGYRIELDEIKKQIDSFQSVAQSAITLVLMPDGDKSIASYVAFKDNSTINDLKLHLSAKLPEYMIPAFIIQMDELPINANGKLDKTKLPSPLDNLANNGLEVVAPSNQIETDLFEIWKALLNTNEFGIKHNFFDLGGHSLKATRLISAIHKKFNVRLELKQIFTNPTLEQQALFIQSSLKNSFVEITKIDENVSYAISDAQRRLWILSQFGDASLAYNMSSVMELDEIQDLESFKKAIYATVERHEILRTVFCLNENDLVNQKIVSLNEINFSINEEDFSFDNNAKDLVSAYIKNDRLTPFNLENGPLLRTSIIKTDSNKYIFYYNMHHIISDGWSMNIIKRDILDYYQFYAHGKEISLPELRIQYKDYAAWQLQQFSEESFIKAKEYWLNKLSGDLPTIELPTQKRRPNIKTYSGRTLKTFLAKDQVGNLKKFTREQDGTLFISLLGIWNVLLYKYTLENDIIIGSPVAGRDHVDLENQIGFFVNTLVLRNKIDSGESFQTLYNKIKENTLKALENQIYPFDRLVEDLDIAKNTSRNPVFDIMLILQNTGDKSEESTPKYESKTIEEFAEVVSKFDLEIIFKEVDEDLMLQINYNTDIYDNDTIKDLVINFKLLLTALINNSEMSIGNIEYLSENELERLLAFNDTKIDYPKDKTIIQLFEEQVQKTPDNIALVFEDKKYSYQELNKFSNQFGTYLREEYDIKADDLIGIKLERSEKLIVAILGILKSGAAYVPIDPNYPQDRIDFIKKDTQNKVVFDEEEFSKFNLQSAEYSDENLKNINTPTDLSYVIYTSGTTGNPKGVMVENKSVVRLVKPCSYFPLSIENTLLSTGAISFDATILEYFGTLLNGAKLVLASQDNLLQIDKLKQIIKTNEVDNFWMTASWFSFVVDSDIEVFRNVKQIIVGGDVVSPHHVKKLYNSFPDTKITNGYGPTENTTFSLTYAITNSDYTTIPLGKPIPNSTVYILDEALHLVPAGVTGKIYVSGDGLARGYLNRDDLTSEKFMDNPFEKGLRMYDTGDLGRWLPDGNIEFLGRKDHQVKIRGFRIELGEIETILLQNSKALKQAVVVTKGTDEDKVLVAYYVSEDKIDKKELQANLSKVLPDYMLPAYYVQLDVIPLTSNGKTDYKLLPVVSDIDLIKEEYIAPRTKEEALLVTIWSDVLKRDQISVKDSFYNLGGDSIKSIQVVSRIKQQGYTLKVAQILRNPIVEDLAKLIEADVVVISQAEVKGMVDLTPIQQFFFESEQIPNKNHYNQSVILRSKQEIDASVLEQSIVQLVLHHDALRMVYKKDNDSWTQYNDDASGKHYKINFYDLRSDSKELELEALRSIGDNLQSGFNIGSGILFHIGHFRMSDGDRLALIVHHLVIDGVSWRILFEDLSNLYESFQTNTAVKLPLKTDSFQRWASVQKEYAKSQKMQSERLYWDEVSKEAIALLPSDYQDREKLSTIDKSSYFILNESLTEKFQTQAHQVYNTEINDVLLTGLGLAIREVFGVEKSVLKMEGHGREEIIDGIDIGRTVGWFTSVYPFVLDLSSSKGHELIGVKESLRRVPNKGVGYGILNYLDKRFENELLPSIQFNYLGDFGTNAGTNKKGESLFEFSSENIGLSSDVSNSTSEVLLDVSGMMVSDQLNMSIRYSANVFSEETIAKLITAYENQLINLIESLSEIKENRLTPSDLTYNKLSYSDLTELNRDNNIEDIYELSPLQQGLYYYWLVDNSSHMYFEQISYKLHFSNLNVDAVKQAYDELVNRYAILRTSFTNDYSGVPLQIVHKTVSSNFSYESALDVENIDNYLQDIKEKDKAVGFDFEKPTQMRLKVLELGNGDYEFIWSSHHILMDGWCLSILINDFYRMLMAITNGQVIQLPEPVKYSTYIDWLSKINKDASLSYWKNYLDGLTSNTEIPFKKKKGETKSETSNKEIIHIEGSVFENVKNLCGELGITANTFIQGVWGYLLSRYNNTQDVVFGSVVSGRPGELPGIENMVGLFINTIPVRVKYETTDTVKTFLKRLHLETLDATAHHYINLSEVQSQSSLGMDLINSLMIFENFLVQDAIEDEIDILYGQKEEKITVEGINVFEQTNYDFNVTVMPYESELKVEFKYDSSTFDSELILNLISHFSNITEQFSSREELSLDQIEYLPLSEKSKLLNDFNTTTVEFDREKTLIEIFEEQVIKTPDSVAVIFEDKQFTYNQINEEANRLGMYLREKYTIQPDDLIAIKLDKSERVTIAVLGILKSGGAYVPIDVNYPEERIQYMENDSKSKVVIDEDEFAAFYSVKEQYSVSNPEKNSASDNLAYIIYTSGTTGNPKGVMVENRNLVSRMSYYKLFFTLSESDATLFFRSYCFDGAIEEYLIPLLTGGKSVIAHKDFYNNINENLIELVNKHSVTKVNMPPSLLNDLLSNPDYSEKFCNLKSLKHVVSGGDVLNIRHLKKAKMNARFYNAYGPTENTIDSTNWIIDVNYESKESIIGKPILNSKVYILDDNGSQLLPIGVSGKIYVSGGGVARGYLNRADLTDEKFMENPFEEGLRMYDTGDLGRWLPDGNIEFLGRKDHQVKIRGFRIELGEIETILLQTSKALKQAVVVTKGTDDDRVLVAYYVSDDKIDKKELQSNLSKVLPDYMLPSYYVQLDAIPLTSIGKIDRKALPEVADNDLIKESYIAPRTKEEALLVTIWSDVLKRDQISVKDSFYNLGGDSIKSIQVVSRIKQQGYTLKVAQILQNPIVEDLAKLLKTDVAIISQAEVKGMVELTPIQQFFFESEQIPNKNHYNQSVILRSRQEIDPSVLEQSIAQLVLHHDALRMVYKQDNDSWTQYNNDASEKHYKIDFYDLRSDSKELELETLRSIGENLQSGFNIESGVLFHIGHFRMSDGDRLALIVHHLVIDGVSWRILFEDLSNLYQSYQTKAPVKLPLKTDSFQRWASAQKEFAKSEKMQSERLYWDEVSKETIALLPADYAGREKLSTIDKSSYFILDESLTEKLQTQVHHVYSTEINDVLLTGLGLALREVFGVEKSVLKMEGHGREEIIDGIDIGRTVGWFTSVYPFVLDISSSKGDELIGVKESLRRVPNKGVGYGILKYLDKRFANELLPSIQFNYLGDFGTNAGTNKKGESLFEFSSENIGLSSDVSNSQSEVLLDVSGMMVSDQLNMSIRYSGNIFSEETIAKLITAYENQLINLIESLSEIKENRLTPSDLTYNKLSYSDLIELNKDNNIEDIYELSPLQQGLYYYWLVDNSSHMYFNQTAYRLNSNDLNINAVKQAYDELVNRYAILRTSFTNDYSGVPLQIVHKTVSSNFSYESALDFQNIDNYLQDIKEKDKARGFNFEKPTQIRLKVLELGNGDYEFIWSSHHILMDGWCLSILINDFYKILMALNNGKKIQLPAADKYSTYIDWLSKINKDASLSYWKNYLDGLTSITDVPFKKKKKLTNNAIFKSEILQIEGSVFDNIKKVCSDLGITPNTFIQGVWGYLLSRYNNTQDVVFGSVVSGRPGELQGVENMVGLFINTIPVRVKYETTDTVKTFLKRLHLEMLESAPHHYINLSEVQSQSSLGMGLINNLMAFMNYLVQDAVEDENEKDFNEKGQKITLEAIKGTEQNNYDFNINIIPVNSGYKVEFKYDSNALESELILNLISHFSNIVEQFSLREGLSLDKMEYLTPSEKIKLLEDFKGSDLALPIENTFISLFEDQVAKTPDAVAVTFDGKKFTYTELDHLSTQLAFSLRQDYGILKGDMIGIQLNRSEWCIVSILGILKSGAVYIPIDPELPSNRKSFIVEDTDLKLLITETSFIFDLDFYGGNILSIDVEFDPSEEFPESEKVDLSLNDLAYIIYTSGSTGQPKGVMIEHSSLTNYVTWAKEQYLKEDLINTSFGLFTSLSFDLTITSLFLPLISGGTLKILNSADQVPNLLEQYLSDEISCIKLTPAHIGILGGLNLKSDKIEVAIVGGEELRKEHIEILQKINPAIRIYNEYGPTEATVGCMIYEVTSGEEAILIGRPIRNTSIYIVNEFNDLQPEGVTGEICIGGSGLARGYLNRPDLTTDKFVENPFKKGEKIYKTGDLALWMTDGTIDYKGRIDDQVKVRGYRIELGDIETNLKQYSEAIEQALVIIKEVNNEKTVIAYFVSSSEIDKSELRSYLLKNLPEYMVPTFYIEVETIPLTSNGKVDKKALPSVTGEDLIKKEYVAPRNEVEEKLTKVVASILDCKENEIGINDSLFDLGMNSLKLINMVNLIKAELKVVINISMLFEFPNISELSTEIYELINNIDEDDKLSKKDEEEDLLEQFDDFLEQIID</sequence>
<reference evidence="8" key="1">
    <citation type="submission" date="2016-11" db="EMBL/GenBank/DDBJ databases">
        <authorList>
            <person name="Varghese N."/>
            <person name="Submissions S."/>
        </authorList>
    </citation>
    <scope>NUCLEOTIDE SEQUENCE [LARGE SCALE GENOMIC DNA]</scope>
    <source>
        <strain evidence="8">DSM 24724</strain>
    </source>
</reference>
<dbReference type="InterPro" id="IPR045851">
    <property type="entry name" value="AMP-bd_C_sf"/>
</dbReference>
<dbReference type="CDD" id="cd19531">
    <property type="entry name" value="LCL_NRPS-like"/>
    <property type="match status" value="1"/>
</dbReference>
<dbReference type="PANTHER" id="PTHR45527:SF1">
    <property type="entry name" value="FATTY ACID SYNTHASE"/>
    <property type="match status" value="1"/>
</dbReference>
<dbReference type="Pfam" id="PF00550">
    <property type="entry name" value="PP-binding"/>
    <property type="match status" value="4"/>
</dbReference>
<dbReference type="SUPFAM" id="SSF56801">
    <property type="entry name" value="Acetyl-CoA synthetase-like"/>
    <property type="match status" value="4"/>
</dbReference>
<dbReference type="InterPro" id="IPR020845">
    <property type="entry name" value="AMP-binding_CS"/>
</dbReference>
<dbReference type="FunFam" id="3.40.50.12780:FF:000012">
    <property type="entry name" value="Non-ribosomal peptide synthetase"/>
    <property type="match status" value="1"/>
</dbReference>
<evidence type="ECO:0000256" key="5">
    <source>
        <dbReference type="ARBA" id="ARBA00022737"/>
    </source>
</evidence>
<dbReference type="OrthoDB" id="5298966at2"/>
<feature type="domain" description="Carrier" evidence="6">
    <location>
        <begin position="3485"/>
        <end position="3559"/>
    </location>
</feature>
<dbReference type="PROSITE" id="PS00455">
    <property type="entry name" value="AMP_BINDING"/>
    <property type="match status" value="4"/>
</dbReference>
<protein>
    <submittedName>
        <fullName evidence="7">Non-ribosomal peptide synthase domain TIGR01720/amino acid adenylation domain-containing protein</fullName>
    </submittedName>
</protein>
<dbReference type="InterPro" id="IPR025110">
    <property type="entry name" value="AMP-bd_C"/>
</dbReference>
<evidence type="ECO:0000256" key="2">
    <source>
        <dbReference type="ARBA" id="ARBA00006432"/>
    </source>
</evidence>
<dbReference type="PROSITE" id="PS00012">
    <property type="entry name" value="PHOSPHOPANTETHEINE"/>
    <property type="match status" value="2"/>
</dbReference>
<evidence type="ECO:0000313" key="7">
    <source>
        <dbReference type="EMBL" id="SHL03955.1"/>
    </source>
</evidence>
<dbReference type="FunFam" id="1.10.1200.10:FF:000005">
    <property type="entry name" value="Nonribosomal peptide synthetase 1"/>
    <property type="match status" value="3"/>
</dbReference>
<dbReference type="Pfam" id="PF13193">
    <property type="entry name" value="AMP-binding_C"/>
    <property type="match status" value="2"/>
</dbReference>
<dbReference type="Gene3D" id="3.40.50.980">
    <property type="match status" value="4"/>
</dbReference>
<dbReference type="NCBIfam" id="TIGR01720">
    <property type="entry name" value="NRPS-para261"/>
    <property type="match status" value="2"/>
</dbReference>
<dbReference type="InterPro" id="IPR001242">
    <property type="entry name" value="Condensation_dom"/>
</dbReference>
<dbReference type="GO" id="GO:0044550">
    <property type="term" value="P:secondary metabolite biosynthetic process"/>
    <property type="evidence" value="ECO:0007669"/>
    <property type="project" value="UniProtKB-ARBA"/>
</dbReference>
<dbReference type="SUPFAM" id="SSF47336">
    <property type="entry name" value="ACP-like"/>
    <property type="match status" value="4"/>
</dbReference>
<dbReference type="Gene3D" id="3.30.559.10">
    <property type="entry name" value="Chloramphenicol acetyltransferase-like domain"/>
    <property type="match status" value="6"/>
</dbReference>
<dbReference type="Gene3D" id="3.30.559.30">
    <property type="entry name" value="Nonribosomal peptide synthetase, condensation domain"/>
    <property type="match status" value="6"/>
</dbReference>
<dbReference type="InterPro" id="IPR009081">
    <property type="entry name" value="PP-bd_ACP"/>
</dbReference>